<comment type="cofactor">
    <cofactor evidence="1">
        <name>heme</name>
        <dbReference type="ChEBI" id="CHEBI:30413"/>
    </cofactor>
</comment>
<proteinExistence type="inferred from homology"/>
<evidence type="ECO:0000256" key="2">
    <source>
        <dbReference type="ARBA" id="ARBA00010617"/>
    </source>
</evidence>
<accession>A0A4D7QQ69</accession>
<dbReference type="GO" id="GO:0004497">
    <property type="term" value="F:monooxygenase activity"/>
    <property type="evidence" value="ECO:0007669"/>
    <property type="project" value="InterPro"/>
</dbReference>
<evidence type="ECO:0000313" key="3">
    <source>
        <dbReference type="EMBL" id="QCK87776.1"/>
    </source>
</evidence>
<dbReference type="PRINTS" id="PR00359">
    <property type="entry name" value="BP450"/>
</dbReference>
<dbReference type="PANTHER" id="PTHR46696:SF1">
    <property type="entry name" value="CYTOCHROME P450 YJIB-RELATED"/>
    <property type="match status" value="1"/>
</dbReference>
<dbReference type="RefSeq" id="WP_137101104.1">
    <property type="nucleotide sequence ID" value="NZ_CP039865.1"/>
</dbReference>
<dbReference type="OrthoDB" id="9801155at2"/>
<gene>
    <name evidence="3" type="ORF">E8L99_19475</name>
</gene>
<sequence>MVQAAATSLNEITAPILDVDPYSDASLNSPFATFDAVRAAGHVAYLSTYNVYVMGRHASIHPALKDWETFSSTGGSGLGDIRKPGAWRPASPIVEVDPPVHTKVRSALQRILSPALIRAWREDFEREADRQVAALVEQGTFCGVHDLAEAYVATTFPDALGLENSPERRDNLFLLGALNFDGQGPRNARYEDTQRRADGIQDWYQAMMRREAMVPGGFGEKIFQAADAGEIEQEVAPLLVRSFLRGGLDSTSSAISAALWYLARDPAQFALLREDPNRARGALEEAMRLETPIQNVCRQTMRDVEIEGVTVPYDSKILMLLGSANRDPDRWERPDEFDLNRQLLGHVALGHGVHMCVGQMVARLEGEAVLKALARRAATLEMAGDTTRRLNNNLRSLATLPLRVTAA</sequence>
<dbReference type="Gene3D" id="1.10.630.10">
    <property type="entry name" value="Cytochrome P450"/>
    <property type="match status" value="1"/>
</dbReference>
<dbReference type="InterPro" id="IPR002397">
    <property type="entry name" value="Cyt_P450_B"/>
</dbReference>
<evidence type="ECO:0000313" key="4">
    <source>
        <dbReference type="Proteomes" id="UP000298588"/>
    </source>
</evidence>
<dbReference type="InterPro" id="IPR036396">
    <property type="entry name" value="Cyt_P450_sf"/>
</dbReference>
<dbReference type="SUPFAM" id="SSF48264">
    <property type="entry name" value="Cytochrome P450"/>
    <property type="match status" value="1"/>
</dbReference>
<dbReference type="InterPro" id="IPR001128">
    <property type="entry name" value="Cyt_P450"/>
</dbReference>
<organism evidence="3 4">
    <name type="scientific">Phreatobacter aquaticus</name>
    <dbReference type="NCBI Taxonomy" id="2570229"/>
    <lineage>
        <taxon>Bacteria</taxon>
        <taxon>Pseudomonadati</taxon>
        <taxon>Pseudomonadota</taxon>
        <taxon>Alphaproteobacteria</taxon>
        <taxon>Hyphomicrobiales</taxon>
        <taxon>Phreatobacteraceae</taxon>
        <taxon>Phreatobacter</taxon>
    </lineage>
</organism>
<keyword evidence="4" id="KW-1185">Reference proteome</keyword>
<dbReference type="GO" id="GO:0005506">
    <property type="term" value="F:iron ion binding"/>
    <property type="evidence" value="ECO:0007669"/>
    <property type="project" value="InterPro"/>
</dbReference>
<comment type="similarity">
    <text evidence="2">Belongs to the cytochrome P450 family.</text>
</comment>
<dbReference type="PANTHER" id="PTHR46696">
    <property type="entry name" value="P450, PUTATIVE (EUROFUNG)-RELATED"/>
    <property type="match status" value="1"/>
</dbReference>
<reference evidence="3 4" key="1">
    <citation type="submission" date="2019-04" db="EMBL/GenBank/DDBJ databases">
        <title>Phreatobacter aquaticus sp. nov.</title>
        <authorList>
            <person name="Choi A."/>
            <person name="Baek K."/>
        </authorList>
    </citation>
    <scope>NUCLEOTIDE SEQUENCE [LARGE SCALE GENOMIC DNA]</scope>
    <source>
        <strain evidence="3 4">NMCR1094</strain>
    </source>
</reference>
<dbReference type="KEGG" id="paqt:E8L99_19475"/>
<dbReference type="EMBL" id="CP039865">
    <property type="protein sequence ID" value="QCK87776.1"/>
    <property type="molecule type" value="Genomic_DNA"/>
</dbReference>
<name>A0A4D7QQ69_9HYPH</name>
<protein>
    <submittedName>
        <fullName evidence="3">Cytochrome P450</fullName>
    </submittedName>
</protein>
<evidence type="ECO:0000256" key="1">
    <source>
        <dbReference type="ARBA" id="ARBA00001971"/>
    </source>
</evidence>
<dbReference type="GO" id="GO:0016705">
    <property type="term" value="F:oxidoreductase activity, acting on paired donors, with incorporation or reduction of molecular oxygen"/>
    <property type="evidence" value="ECO:0007669"/>
    <property type="project" value="InterPro"/>
</dbReference>
<dbReference type="GO" id="GO:0020037">
    <property type="term" value="F:heme binding"/>
    <property type="evidence" value="ECO:0007669"/>
    <property type="project" value="InterPro"/>
</dbReference>
<dbReference type="Pfam" id="PF00067">
    <property type="entry name" value="p450"/>
    <property type="match status" value="1"/>
</dbReference>
<dbReference type="Proteomes" id="UP000298588">
    <property type="component" value="Chromosome"/>
</dbReference>
<dbReference type="AlphaFoldDB" id="A0A4D7QQ69"/>